<evidence type="ECO:0000313" key="2">
    <source>
        <dbReference type="Proteomes" id="UP000044377"/>
    </source>
</evidence>
<evidence type="ECO:0000313" key="1">
    <source>
        <dbReference type="EMBL" id="CPR17971.1"/>
    </source>
</evidence>
<dbReference type="STRING" id="1109412.BN1221_02950c"/>
<accession>A0A0G4JX58</accession>
<protein>
    <submittedName>
        <fullName evidence="1">Uncharacterized protein</fullName>
    </submittedName>
</protein>
<sequence>MHKNQLVIRNGLLAITKALCEDEGIRQIPFRRPIQEYQSSK</sequence>
<dbReference type="Proteomes" id="UP000044377">
    <property type="component" value="Unassembled WGS sequence"/>
</dbReference>
<gene>
    <name evidence="1" type="ORF">BN1221_02950c</name>
</gene>
<dbReference type="AlphaFoldDB" id="A0A0G4JX58"/>
<dbReference type="EMBL" id="CGIG01000001">
    <property type="protein sequence ID" value="CPR17971.1"/>
    <property type="molecule type" value="Genomic_DNA"/>
</dbReference>
<reference evidence="2" key="1">
    <citation type="submission" date="2015-01" db="EMBL/GenBank/DDBJ databases">
        <authorList>
            <person name="Paterson Steve"/>
        </authorList>
    </citation>
    <scope>NUCLEOTIDE SEQUENCE [LARGE SCALE GENOMIC DNA]</scope>
    <source>
        <strain evidence="2">OBR1</strain>
    </source>
</reference>
<organism evidence="1 2">
    <name type="scientific">Brenneria goodwinii</name>
    <dbReference type="NCBI Taxonomy" id="1109412"/>
    <lineage>
        <taxon>Bacteria</taxon>
        <taxon>Pseudomonadati</taxon>
        <taxon>Pseudomonadota</taxon>
        <taxon>Gammaproteobacteria</taxon>
        <taxon>Enterobacterales</taxon>
        <taxon>Pectobacteriaceae</taxon>
        <taxon>Brenneria</taxon>
    </lineage>
</organism>
<name>A0A0G4JX58_9GAMM</name>
<proteinExistence type="predicted"/>
<keyword evidence="2" id="KW-1185">Reference proteome</keyword>